<name>A0A559MKA6_9HELO</name>
<dbReference type="Proteomes" id="UP000315522">
    <property type="component" value="Unassembled WGS sequence"/>
</dbReference>
<evidence type="ECO:0000313" key="1">
    <source>
        <dbReference type="EMBL" id="TVY93396.1"/>
    </source>
</evidence>
<dbReference type="EMBL" id="QGML01000139">
    <property type="protein sequence ID" value="TVY93396.1"/>
    <property type="molecule type" value="Genomic_DNA"/>
</dbReference>
<reference evidence="1 2" key="1">
    <citation type="submission" date="2018-05" db="EMBL/GenBank/DDBJ databases">
        <title>Genome sequencing and assembly of the regulated plant pathogen Lachnellula willkommii and related sister species for the development of diagnostic species identification markers.</title>
        <authorList>
            <person name="Giroux E."/>
            <person name="Bilodeau G."/>
        </authorList>
    </citation>
    <scope>NUCLEOTIDE SEQUENCE [LARGE SCALE GENOMIC DNA]</scope>
    <source>
        <strain evidence="1 2">CBS 172.35</strain>
    </source>
</reference>
<gene>
    <name evidence="1" type="ORF">LAWI1_G003835</name>
</gene>
<evidence type="ECO:0000313" key="2">
    <source>
        <dbReference type="Proteomes" id="UP000315522"/>
    </source>
</evidence>
<sequence length="264" mass="28182">LPSVTKIYDTVIYPNNLAFLANGSSVVPSGLFNANASGRVDPVGNFTGFDDSTEYFFGLSPVPSLPSYTAFTSAPIVSFTSGCASVAASVVYLNTTVVNPNATNNGDFVTVLKEVAFWHFDDDGAVLYYDAWIPNLAEWTSVSQGGLDFTNSIIQEAVIAAELCPAIQDRCVGDNQQYANTLDCIAQLSLKKFGSFDEVWGDDITCRTIHVILTQIRPDVHCPHVGPTGGGKCVDVNYTAVYAEDDVALFGGPEGSVFNCPTDS</sequence>
<proteinExistence type="predicted"/>
<organism evidence="1 2">
    <name type="scientific">Lachnellula willkommii</name>
    <dbReference type="NCBI Taxonomy" id="215461"/>
    <lineage>
        <taxon>Eukaryota</taxon>
        <taxon>Fungi</taxon>
        <taxon>Dikarya</taxon>
        <taxon>Ascomycota</taxon>
        <taxon>Pezizomycotina</taxon>
        <taxon>Leotiomycetes</taxon>
        <taxon>Helotiales</taxon>
        <taxon>Lachnaceae</taxon>
        <taxon>Lachnellula</taxon>
    </lineage>
</organism>
<accession>A0A559MKA6</accession>
<protein>
    <submittedName>
        <fullName evidence="1">Uncharacterized protein</fullName>
    </submittedName>
</protein>
<dbReference type="AlphaFoldDB" id="A0A559MKA6"/>
<keyword evidence="2" id="KW-1185">Reference proteome</keyword>
<comment type="caution">
    <text evidence="1">The sequence shown here is derived from an EMBL/GenBank/DDBJ whole genome shotgun (WGS) entry which is preliminary data.</text>
</comment>
<feature type="non-terminal residue" evidence="1">
    <location>
        <position position="1"/>
    </location>
</feature>